<dbReference type="GO" id="GO:0005509">
    <property type="term" value="F:calcium ion binding"/>
    <property type="evidence" value="ECO:0007669"/>
    <property type="project" value="InterPro"/>
</dbReference>
<dbReference type="Pfam" id="PF00036">
    <property type="entry name" value="EF-hand_1"/>
    <property type="match status" value="1"/>
</dbReference>
<evidence type="ECO:0000313" key="3">
    <source>
        <dbReference type="Proteomes" id="UP000694382"/>
    </source>
</evidence>
<dbReference type="PROSITE" id="PS00303">
    <property type="entry name" value="S100_CABP"/>
    <property type="match status" value="1"/>
</dbReference>
<evidence type="ECO:0000313" key="2">
    <source>
        <dbReference type="Ensembl" id="ENSCPVP00000000340.1"/>
    </source>
</evidence>
<dbReference type="InterPro" id="IPR018247">
    <property type="entry name" value="EF_Hand_1_Ca_BS"/>
</dbReference>
<dbReference type="Gene3D" id="1.10.238.10">
    <property type="entry name" value="EF-hand"/>
    <property type="match status" value="1"/>
</dbReference>
<reference evidence="2" key="3">
    <citation type="submission" date="2025-09" db="UniProtKB">
        <authorList>
            <consortium name="Ensembl"/>
        </authorList>
    </citation>
    <scope>IDENTIFICATION</scope>
</reference>
<dbReference type="InterPro" id="IPR011992">
    <property type="entry name" value="EF-hand-dom_pair"/>
</dbReference>
<feature type="region of interest" description="Disordered" evidence="1">
    <location>
        <begin position="1"/>
        <end position="33"/>
    </location>
</feature>
<dbReference type="SUPFAM" id="SSF47473">
    <property type="entry name" value="EF-hand"/>
    <property type="match status" value="1"/>
</dbReference>
<keyword evidence="3" id="KW-1185">Reference proteome</keyword>
<reference evidence="2" key="2">
    <citation type="submission" date="2025-08" db="UniProtKB">
        <authorList>
            <consortium name="Ensembl"/>
        </authorList>
    </citation>
    <scope>IDENTIFICATION</scope>
</reference>
<dbReference type="InterPro" id="IPR001751">
    <property type="entry name" value="S100/CaBP7/8-like_CS"/>
</dbReference>
<dbReference type="PROSITE" id="PS00018">
    <property type="entry name" value="EF_HAND_1"/>
    <property type="match status" value="1"/>
</dbReference>
<accession>A0A8C3Q3A2</accession>
<dbReference type="Proteomes" id="UP000694382">
    <property type="component" value="Chromosome 1"/>
</dbReference>
<dbReference type="Ensembl" id="ENSCPVT00000000346.2">
    <property type="protein sequence ID" value="ENSCPVP00000000340.1"/>
    <property type="gene ID" value="ENSCPVG00000000247.2"/>
</dbReference>
<proteinExistence type="predicted"/>
<dbReference type="InterPro" id="IPR002048">
    <property type="entry name" value="EF_hand_dom"/>
</dbReference>
<organism evidence="2 3">
    <name type="scientific">Geospiza parvula</name>
    <name type="common">Small tree-finch</name>
    <name type="synonym">Camarhynchus parvulus</name>
    <dbReference type="NCBI Taxonomy" id="87175"/>
    <lineage>
        <taxon>Eukaryota</taxon>
        <taxon>Metazoa</taxon>
        <taxon>Chordata</taxon>
        <taxon>Craniata</taxon>
        <taxon>Vertebrata</taxon>
        <taxon>Euteleostomi</taxon>
        <taxon>Archelosauria</taxon>
        <taxon>Archosauria</taxon>
        <taxon>Dinosauria</taxon>
        <taxon>Saurischia</taxon>
        <taxon>Theropoda</taxon>
        <taxon>Coelurosauria</taxon>
        <taxon>Aves</taxon>
        <taxon>Neognathae</taxon>
        <taxon>Neoaves</taxon>
        <taxon>Telluraves</taxon>
        <taxon>Australaves</taxon>
        <taxon>Passeriformes</taxon>
        <taxon>Thraupidae</taxon>
        <taxon>Camarhynchus</taxon>
    </lineage>
</organism>
<dbReference type="PROSITE" id="PS50222">
    <property type="entry name" value="EF_HAND_2"/>
    <property type="match status" value="1"/>
</dbReference>
<evidence type="ECO:0000256" key="1">
    <source>
        <dbReference type="SAM" id="MobiDB-lite"/>
    </source>
</evidence>
<protein>
    <submittedName>
        <fullName evidence="2">Uncharacterized protein</fullName>
    </submittedName>
</protein>
<reference evidence="2" key="1">
    <citation type="submission" date="2020-02" db="EMBL/GenBank/DDBJ databases">
        <authorList>
            <person name="Enbody D E."/>
            <person name="Pettersson E M."/>
        </authorList>
    </citation>
    <scope>NUCLEOTIDE SEQUENCE [LARGE SCALE GENOMIC DNA]</scope>
</reference>
<feature type="compositionally biased region" description="Basic and acidic residues" evidence="1">
    <location>
        <begin position="11"/>
        <end position="31"/>
    </location>
</feature>
<sequence>MFLTVNTVFLPRREKKEGKTPSDPGPKHKESSNIFSKHAYRAQFSDQFSLDNIIKSLDKNKDGSVSFDEFMMIVKKITSTGQ</sequence>
<dbReference type="SMART" id="SM00054">
    <property type="entry name" value="EFh"/>
    <property type="match status" value="1"/>
</dbReference>
<dbReference type="AlphaFoldDB" id="A0A8C3Q3A2"/>
<name>A0A8C3Q3A2_GEOPR</name>